<feature type="transmembrane region" description="Helical" evidence="13">
    <location>
        <begin position="139"/>
        <end position="160"/>
    </location>
</feature>
<proteinExistence type="inferred from homology"/>
<dbReference type="PRINTS" id="PR00237">
    <property type="entry name" value="GPCRRHODOPSN"/>
</dbReference>
<keyword evidence="8 13" id="KW-0472">Membrane</keyword>
<sequence length="318" mass="36359">MKNQSLVSEFIFTGFPEVYETEILLFVMFLCVYVIIIIGNLIIITSVYWDTRLHTPMYFFLANISFLEVSIATVVIPKLLSILLSSKKSISLASCFTQCYLYFLLGTIDFIYLAAMSFDRYVAICNPLHYITIMSWSTCFYLTVGSWWVGLLLVTCPAVAKFILPYCEANKINHFFCDSIPLMKLACKDTTLLELIDFILYLFVIMCSLFITIITYFMIIIVILRIPSVNGRQKAFSTCVSHLLLVCLGYGGPIFIYIIPKKQYSLDLNKFVSVITVFVTPTLSPFILCLRNKSVQVTLMDMRAYLRHTKRGRIAPLG</sequence>
<evidence type="ECO:0000256" key="5">
    <source>
        <dbReference type="ARBA" id="ARBA00022725"/>
    </source>
</evidence>
<comment type="similarity">
    <text evidence="12">Belongs to the G-protein coupled receptor 1 family.</text>
</comment>
<dbReference type="PANTHER" id="PTHR26454">
    <property type="entry name" value="OLFACTORY RECEPTOR"/>
    <property type="match status" value="1"/>
</dbReference>
<keyword evidence="15" id="KW-1185">Reference proteome</keyword>
<evidence type="ECO:0000256" key="7">
    <source>
        <dbReference type="ARBA" id="ARBA00023040"/>
    </source>
</evidence>
<dbReference type="InterPro" id="IPR000725">
    <property type="entry name" value="Olfact_rcpt"/>
</dbReference>
<dbReference type="InterPro" id="IPR017452">
    <property type="entry name" value="GPCR_Rhodpsn_7TM"/>
</dbReference>
<dbReference type="Pfam" id="PF13853">
    <property type="entry name" value="7tm_4"/>
    <property type="match status" value="1"/>
</dbReference>
<dbReference type="SUPFAM" id="SSF81321">
    <property type="entry name" value="Family A G protein-coupled receptor-like"/>
    <property type="match status" value="1"/>
</dbReference>
<feature type="transmembrane region" description="Helical" evidence="13">
    <location>
        <begin position="271"/>
        <end position="290"/>
    </location>
</feature>
<evidence type="ECO:0000256" key="11">
    <source>
        <dbReference type="ARBA" id="ARBA00023224"/>
    </source>
</evidence>
<gene>
    <name evidence="17" type="primary">or10bq1</name>
    <name evidence="16" type="synonym">LOC100497930</name>
</gene>
<dbReference type="OrthoDB" id="9902777at2759"/>
<accession>A0A8J0QIW5</accession>
<keyword evidence="5 13" id="KW-0552">Olfaction</keyword>
<comment type="subcellular location">
    <subcellularLocation>
        <location evidence="1 13">Cell membrane</location>
        <topology evidence="1 13">Multi-pass membrane protein</topology>
    </subcellularLocation>
</comment>
<evidence type="ECO:0000256" key="13">
    <source>
        <dbReference type="RuleBase" id="RU363047"/>
    </source>
</evidence>
<dbReference type="GO" id="GO:0005886">
    <property type="term" value="C:plasma membrane"/>
    <property type="evidence" value="ECO:0007669"/>
    <property type="project" value="UniProtKB-SubCell"/>
</dbReference>
<dbReference type="GeneID" id="100497930"/>
<dbReference type="Xenbase" id="XB-GENE-29083935">
    <property type="gene designation" value="or10bq1"/>
</dbReference>
<evidence type="ECO:0000256" key="8">
    <source>
        <dbReference type="ARBA" id="ARBA00023136"/>
    </source>
</evidence>
<feature type="transmembrane region" description="Helical" evidence="13">
    <location>
        <begin position="236"/>
        <end position="259"/>
    </location>
</feature>
<protein>
    <recommendedName>
        <fullName evidence="13">Olfactory receptor</fullName>
    </recommendedName>
</protein>
<keyword evidence="2 13" id="KW-1003">Cell membrane</keyword>
<evidence type="ECO:0000256" key="1">
    <source>
        <dbReference type="ARBA" id="ARBA00004651"/>
    </source>
</evidence>
<evidence type="ECO:0000256" key="6">
    <source>
        <dbReference type="ARBA" id="ARBA00022989"/>
    </source>
</evidence>
<dbReference type="OMA" id="YITIMSW"/>
<dbReference type="InterPro" id="IPR047132">
    <property type="entry name" value="Olfact_rcpt_6C-like"/>
</dbReference>
<feature type="transmembrane region" description="Helical" evidence="13">
    <location>
        <begin position="100"/>
        <end position="118"/>
    </location>
</feature>
<dbReference type="KEGG" id="xtr:100497930"/>
<organism evidence="15 16">
    <name type="scientific">Xenopus tropicalis</name>
    <name type="common">Western clawed frog</name>
    <name type="synonym">Silurana tropicalis</name>
    <dbReference type="NCBI Taxonomy" id="8364"/>
    <lineage>
        <taxon>Eukaryota</taxon>
        <taxon>Metazoa</taxon>
        <taxon>Chordata</taxon>
        <taxon>Craniata</taxon>
        <taxon>Vertebrata</taxon>
        <taxon>Euteleostomi</taxon>
        <taxon>Amphibia</taxon>
        <taxon>Batrachia</taxon>
        <taxon>Anura</taxon>
        <taxon>Pipoidea</taxon>
        <taxon>Pipidae</taxon>
        <taxon>Xenopodinae</taxon>
        <taxon>Xenopus</taxon>
        <taxon>Silurana</taxon>
    </lineage>
</organism>
<evidence type="ECO:0000259" key="14">
    <source>
        <dbReference type="PROSITE" id="PS50262"/>
    </source>
</evidence>
<dbReference type="PANTHER" id="PTHR26454:SF18">
    <property type="entry name" value="OLFACTORY RECEPTOR 6C76"/>
    <property type="match status" value="1"/>
</dbReference>
<dbReference type="AlphaFoldDB" id="A0A8J0QIW5"/>
<dbReference type="AGR" id="Xenbase:XB-GENE-29083935"/>
<feature type="transmembrane region" description="Helical" evidence="13">
    <location>
        <begin position="58"/>
        <end position="80"/>
    </location>
</feature>
<dbReference type="GO" id="GO:0004930">
    <property type="term" value="F:G protein-coupled receptor activity"/>
    <property type="evidence" value="ECO:0007669"/>
    <property type="project" value="UniProtKB-KW"/>
</dbReference>
<feature type="transmembrane region" description="Helical" evidence="13">
    <location>
        <begin position="198"/>
        <end position="224"/>
    </location>
</feature>
<evidence type="ECO:0000256" key="3">
    <source>
        <dbReference type="ARBA" id="ARBA00022606"/>
    </source>
</evidence>
<evidence type="ECO:0000256" key="10">
    <source>
        <dbReference type="ARBA" id="ARBA00023180"/>
    </source>
</evidence>
<keyword evidence="7 12" id="KW-0297">G-protein coupled receptor</keyword>
<dbReference type="CDD" id="cd15912">
    <property type="entry name" value="7tmA_OR6C-like"/>
    <property type="match status" value="1"/>
</dbReference>
<feature type="domain" description="G-protein coupled receptors family 1 profile" evidence="14">
    <location>
        <begin position="39"/>
        <end position="288"/>
    </location>
</feature>
<reference evidence="16" key="1">
    <citation type="submission" date="2025-08" db="UniProtKB">
        <authorList>
            <consortium name="RefSeq"/>
        </authorList>
    </citation>
    <scope>IDENTIFICATION</scope>
    <source>
        <strain evidence="16">Nigerian</strain>
        <tissue evidence="16">Liver and blood</tissue>
    </source>
</reference>
<evidence type="ECO:0000313" key="15">
    <source>
        <dbReference type="Proteomes" id="UP000008143"/>
    </source>
</evidence>
<dbReference type="Proteomes" id="UP000008143">
    <property type="component" value="Chromosome 1"/>
</dbReference>
<evidence type="ECO:0000256" key="4">
    <source>
        <dbReference type="ARBA" id="ARBA00022692"/>
    </source>
</evidence>
<dbReference type="CTD" id="100497930"/>
<keyword evidence="6 13" id="KW-1133">Transmembrane helix</keyword>
<dbReference type="PROSITE" id="PS50262">
    <property type="entry name" value="G_PROTEIN_RECEP_F1_2"/>
    <property type="match status" value="1"/>
</dbReference>
<keyword evidence="9 12" id="KW-0675">Receptor</keyword>
<dbReference type="PROSITE" id="PS00237">
    <property type="entry name" value="G_PROTEIN_RECEP_F1_1"/>
    <property type="match status" value="1"/>
</dbReference>
<evidence type="ECO:0000256" key="9">
    <source>
        <dbReference type="ARBA" id="ARBA00023170"/>
    </source>
</evidence>
<keyword evidence="11 12" id="KW-0807">Transducer</keyword>
<dbReference type="GO" id="GO:0004984">
    <property type="term" value="F:olfactory receptor activity"/>
    <property type="evidence" value="ECO:0007669"/>
    <property type="project" value="InterPro"/>
</dbReference>
<dbReference type="PRINTS" id="PR00245">
    <property type="entry name" value="OLFACTORYR"/>
</dbReference>
<dbReference type="InterPro" id="IPR000276">
    <property type="entry name" value="GPCR_Rhodpsn"/>
</dbReference>
<feature type="transmembrane region" description="Helical" evidence="13">
    <location>
        <begin position="23"/>
        <end position="49"/>
    </location>
</feature>
<evidence type="ECO:0000256" key="2">
    <source>
        <dbReference type="ARBA" id="ARBA00022475"/>
    </source>
</evidence>
<evidence type="ECO:0000313" key="16">
    <source>
        <dbReference type="RefSeq" id="XP_002932140.1"/>
    </source>
</evidence>
<dbReference type="Gene3D" id="1.20.1070.10">
    <property type="entry name" value="Rhodopsin 7-helix transmembrane proteins"/>
    <property type="match status" value="1"/>
</dbReference>
<evidence type="ECO:0000256" key="12">
    <source>
        <dbReference type="RuleBase" id="RU000688"/>
    </source>
</evidence>
<dbReference type="RefSeq" id="XP_002932140.1">
    <property type="nucleotide sequence ID" value="XM_002932094.2"/>
</dbReference>
<name>A0A8J0QIW5_XENTR</name>
<keyword evidence="3 13" id="KW-0716">Sensory transduction</keyword>
<dbReference type="FunFam" id="1.20.1070.10:FF:000010">
    <property type="entry name" value="Olfactory receptor"/>
    <property type="match status" value="1"/>
</dbReference>
<evidence type="ECO:0000313" key="17">
    <source>
        <dbReference type="Xenbase" id="XB-GENE-29083935"/>
    </source>
</evidence>
<keyword evidence="4 12" id="KW-0812">Transmembrane</keyword>
<keyword evidence="10" id="KW-0325">Glycoprotein</keyword>